<accession>A0A479ZXH3</accession>
<proteinExistence type="inferred from homology"/>
<dbReference type="GO" id="GO:0006310">
    <property type="term" value="P:DNA recombination"/>
    <property type="evidence" value="ECO:0007669"/>
    <property type="project" value="UniProtKB-KW"/>
</dbReference>
<dbReference type="NCBIfam" id="NF040570">
    <property type="entry name" value="guided_TnpB"/>
    <property type="match status" value="1"/>
</dbReference>
<comment type="similarity">
    <text evidence="1">In the C-terminal section; belongs to the transposase 35 family.</text>
</comment>
<comment type="caution">
    <text evidence="7">The sequence shown here is derived from an EMBL/GenBank/DDBJ whole genome shotgun (WGS) entry which is preliminary data.</text>
</comment>
<dbReference type="AlphaFoldDB" id="A0A479ZXH3"/>
<name>A0A479ZXH3_9CYAN</name>
<sequence length="431" mass="48961">MYGCQQVLIKSDKSTTAILEYVCTEAKKLINCGVYYSRQMYFKTGHIPSRADLHKQLGTYQKNIHYQALYSDTSQQILTSVAESFKSYIGLVKAAKKGEVSQKPKLPNYRKSVMAVATFTGRSLKLIDGMIRFPLGIKVKAWFDIDCFYLPMPSNLDFKSIREVRILPRNRQFYAEFVYQVDEVKSDVDKNNVLGIDHGLNNWLTCVSNLGTSFIVDGLHLKSLNQWYNKSVAKLKSDKPQGFWSNRLAAITEKRNRQMRDAVNKAARIVINRCIENKIGTIVFGWNKGQKDSIDLGSKNNQKFVQIPTARLKDRLTQLCKQYGIDFIETEESYTSQSSFLDCDNIPKFGEWFDFAHQPKPEGWKASGKRVSRGVYKTSDGFKINADCNGAANILRKVAVMLGVDLSGISRGCLSQPKKVRLWTLQKSPCL</sequence>
<evidence type="ECO:0000256" key="2">
    <source>
        <dbReference type="ARBA" id="ARBA00022578"/>
    </source>
</evidence>
<organism evidence="7 8">
    <name type="scientific">Sphaerospermopsis reniformis</name>
    <dbReference type="NCBI Taxonomy" id="531300"/>
    <lineage>
        <taxon>Bacteria</taxon>
        <taxon>Bacillati</taxon>
        <taxon>Cyanobacteriota</taxon>
        <taxon>Cyanophyceae</taxon>
        <taxon>Nostocales</taxon>
        <taxon>Aphanizomenonaceae</taxon>
        <taxon>Sphaerospermopsis</taxon>
    </lineage>
</organism>
<gene>
    <name evidence="7" type="ORF">SR1949_26010</name>
</gene>
<keyword evidence="3" id="KW-0238">DNA-binding</keyword>
<dbReference type="Pfam" id="PF01385">
    <property type="entry name" value="OrfB_IS605"/>
    <property type="match status" value="1"/>
</dbReference>
<dbReference type="EMBL" id="BJCE01000080">
    <property type="protein sequence ID" value="GCL37490.1"/>
    <property type="molecule type" value="Genomic_DNA"/>
</dbReference>
<evidence type="ECO:0000259" key="5">
    <source>
        <dbReference type="Pfam" id="PF01385"/>
    </source>
</evidence>
<evidence type="ECO:0000259" key="6">
    <source>
        <dbReference type="Pfam" id="PF07282"/>
    </source>
</evidence>
<feature type="domain" description="Probable transposase IS891/IS1136/IS1341" evidence="5">
    <location>
        <begin position="177"/>
        <end position="285"/>
    </location>
</feature>
<dbReference type="RefSeq" id="WP_137667662.1">
    <property type="nucleotide sequence ID" value="NZ_BJCE01000080.1"/>
</dbReference>
<keyword evidence="4" id="KW-0233">DNA recombination</keyword>
<evidence type="ECO:0000256" key="1">
    <source>
        <dbReference type="ARBA" id="ARBA00008761"/>
    </source>
</evidence>
<keyword evidence="8" id="KW-1185">Reference proteome</keyword>
<evidence type="ECO:0000313" key="8">
    <source>
        <dbReference type="Proteomes" id="UP000300142"/>
    </source>
</evidence>
<dbReference type="NCBIfam" id="TIGR01766">
    <property type="entry name" value="IS200/IS605 family accessory protein TnpB-like domain"/>
    <property type="match status" value="1"/>
</dbReference>
<dbReference type="InterPro" id="IPR001959">
    <property type="entry name" value="Transposase"/>
</dbReference>
<dbReference type="Pfam" id="PF07282">
    <property type="entry name" value="Cas12f1-like_TNB"/>
    <property type="match status" value="1"/>
</dbReference>
<reference evidence="8" key="1">
    <citation type="submission" date="2019-02" db="EMBL/GenBank/DDBJ databases">
        <title>Draft genome sequence of Sphaerospermopsis reniformis NIES-1949.</title>
        <authorList>
            <person name="Yamaguchi H."/>
            <person name="Suzuki S."/>
            <person name="Kawachi M."/>
        </authorList>
    </citation>
    <scope>NUCLEOTIDE SEQUENCE [LARGE SCALE GENOMIC DNA]</scope>
    <source>
        <strain evidence="8">NIES-1949</strain>
    </source>
</reference>
<feature type="domain" description="Cas12f1-like TNB" evidence="6">
    <location>
        <begin position="311"/>
        <end position="394"/>
    </location>
</feature>
<dbReference type="Proteomes" id="UP000300142">
    <property type="component" value="Unassembled WGS sequence"/>
</dbReference>
<evidence type="ECO:0000313" key="7">
    <source>
        <dbReference type="EMBL" id="GCL37490.1"/>
    </source>
</evidence>
<dbReference type="GO" id="GO:0032196">
    <property type="term" value="P:transposition"/>
    <property type="evidence" value="ECO:0007669"/>
    <property type="project" value="UniProtKB-KW"/>
</dbReference>
<evidence type="ECO:0000256" key="4">
    <source>
        <dbReference type="ARBA" id="ARBA00023172"/>
    </source>
</evidence>
<dbReference type="InterPro" id="IPR010095">
    <property type="entry name" value="Cas12f1-like_TNB"/>
</dbReference>
<dbReference type="GO" id="GO:0003677">
    <property type="term" value="F:DNA binding"/>
    <property type="evidence" value="ECO:0007669"/>
    <property type="project" value="UniProtKB-KW"/>
</dbReference>
<evidence type="ECO:0000256" key="3">
    <source>
        <dbReference type="ARBA" id="ARBA00023125"/>
    </source>
</evidence>
<keyword evidence="2" id="KW-0815">Transposition</keyword>
<protein>
    <submittedName>
        <fullName evidence="7">Transposase, IS605 OrfB</fullName>
    </submittedName>
</protein>